<proteinExistence type="predicted"/>
<organism evidence="1">
    <name type="scientific">Rhizophora mucronata</name>
    <name type="common">Asiatic mangrove</name>
    <dbReference type="NCBI Taxonomy" id="61149"/>
    <lineage>
        <taxon>Eukaryota</taxon>
        <taxon>Viridiplantae</taxon>
        <taxon>Streptophyta</taxon>
        <taxon>Embryophyta</taxon>
        <taxon>Tracheophyta</taxon>
        <taxon>Spermatophyta</taxon>
        <taxon>Magnoliopsida</taxon>
        <taxon>eudicotyledons</taxon>
        <taxon>Gunneridae</taxon>
        <taxon>Pentapetalae</taxon>
        <taxon>rosids</taxon>
        <taxon>fabids</taxon>
        <taxon>Malpighiales</taxon>
        <taxon>Rhizophoraceae</taxon>
        <taxon>Rhizophora</taxon>
    </lineage>
</organism>
<reference evidence="1" key="1">
    <citation type="submission" date="2018-02" db="EMBL/GenBank/DDBJ databases">
        <title>Rhizophora mucronata_Transcriptome.</title>
        <authorList>
            <person name="Meera S.P."/>
            <person name="Sreeshan A."/>
            <person name="Augustine A."/>
        </authorList>
    </citation>
    <scope>NUCLEOTIDE SEQUENCE</scope>
    <source>
        <tissue evidence="1">Leaf</tissue>
    </source>
</reference>
<name>A0A2P2QI96_RHIMU</name>
<evidence type="ECO:0000313" key="1">
    <source>
        <dbReference type="EMBL" id="MBX66676.1"/>
    </source>
</evidence>
<dbReference type="EMBL" id="GGEC01086192">
    <property type="protein sequence ID" value="MBX66676.1"/>
    <property type="molecule type" value="Transcribed_RNA"/>
</dbReference>
<dbReference type="AlphaFoldDB" id="A0A2P2QI96"/>
<accession>A0A2P2QI96</accession>
<protein>
    <submittedName>
        <fullName evidence="1">Uncharacterized protein</fullName>
    </submittedName>
</protein>
<sequence>MCQTYFGVKQRGYSCSGWNNILQGQPRSTSCALCLRF</sequence>